<dbReference type="InterPro" id="IPR000053">
    <property type="entry name" value="Thymidine/pyrmidine_PPase"/>
</dbReference>
<dbReference type="Gene3D" id="1.20.970.10">
    <property type="entry name" value="Transferase, Pyrimidine Nucleoside Phosphorylase, Chain C"/>
    <property type="match status" value="1"/>
</dbReference>
<evidence type="ECO:0000259" key="4">
    <source>
        <dbReference type="Pfam" id="PF00591"/>
    </source>
</evidence>
<feature type="domain" description="Glycosyl transferase family 3 N-terminal" evidence="5">
    <location>
        <begin position="9"/>
        <end position="69"/>
    </location>
</feature>
<sequence length="323" mass="31870">MDAPSPLPTLIRKKRDGERLEDAEIRSFVRGVTEGTAQQGQIGAMLMAIRLRGMDAGETLALTRAMGSSGRTLAWPPAWHGLLVDKHSTGGVGDKVSLALAPALAACGCKVRGSRGWGGHGGSPSPTCAHPCPSPGAHDQRARAGPHRGHPGQAGGHSRIPGVPEPRGDAAHPGAGGLLHRGAERGAGARGPGALRAARRHGHGGQPAPHHRLHPQQEGGGAALGAGARCQVRRGGAVPHPGERAGAGAEPGGGGRPPGHPHGGAAEPHGAAAGPRRGQRAGGAGGAAVPGGGRPPRPATPGHGPGRGAAVAVRDGRGGRAGP</sequence>
<dbReference type="PANTHER" id="PTHR10515:SF0">
    <property type="entry name" value="THYMIDINE PHOSPHORYLASE"/>
    <property type="match status" value="1"/>
</dbReference>
<evidence type="ECO:0000259" key="5">
    <source>
        <dbReference type="Pfam" id="PF02885"/>
    </source>
</evidence>
<dbReference type="OMA" id="DRMEWLA"/>
<protein>
    <submittedName>
        <fullName evidence="6">Thymidine phosphorylase</fullName>
    </submittedName>
</protein>
<reference evidence="6" key="1">
    <citation type="submission" date="2025-08" db="UniProtKB">
        <authorList>
            <consortium name="Ensembl"/>
        </authorList>
    </citation>
    <scope>IDENTIFICATION</scope>
</reference>
<dbReference type="InterPro" id="IPR000312">
    <property type="entry name" value="Glycosyl_Trfase_fam3"/>
</dbReference>
<organism evidence="6 7">
    <name type="scientific">Junco hyemalis</name>
    <name type="common">Dark-eyed junco</name>
    <dbReference type="NCBI Taxonomy" id="40217"/>
    <lineage>
        <taxon>Eukaryota</taxon>
        <taxon>Metazoa</taxon>
        <taxon>Chordata</taxon>
        <taxon>Craniata</taxon>
        <taxon>Vertebrata</taxon>
        <taxon>Euteleostomi</taxon>
        <taxon>Archelosauria</taxon>
        <taxon>Archosauria</taxon>
        <taxon>Dinosauria</taxon>
        <taxon>Saurischia</taxon>
        <taxon>Theropoda</taxon>
        <taxon>Coelurosauria</taxon>
        <taxon>Aves</taxon>
        <taxon>Neognathae</taxon>
        <taxon>Neoaves</taxon>
        <taxon>Telluraves</taxon>
        <taxon>Australaves</taxon>
        <taxon>Passeriformes</taxon>
        <taxon>Passerellidae</taxon>
        <taxon>Junco</taxon>
    </lineage>
</organism>
<dbReference type="GO" id="GO:0006206">
    <property type="term" value="P:pyrimidine nucleobase metabolic process"/>
    <property type="evidence" value="ECO:0007669"/>
    <property type="project" value="InterPro"/>
</dbReference>
<accession>A0A8C5NTB7</accession>
<dbReference type="Pfam" id="PF00591">
    <property type="entry name" value="Glycos_transf_3"/>
    <property type="match status" value="1"/>
</dbReference>
<dbReference type="GO" id="GO:0016763">
    <property type="term" value="F:pentosyltransferase activity"/>
    <property type="evidence" value="ECO:0007669"/>
    <property type="project" value="UniProtKB-ARBA"/>
</dbReference>
<dbReference type="InterPro" id="IPR017459">
    <property type="entry name" value="Glycosyl_Trfase_fam3_N_dom"/>
</dbReference>
<dbReference type="SUPFAM" id="SSF52418">
    <property type="entry name" value="Nucleoside phosphorylase/phosphoribosyltransferase catalytic domain"/>
    <property type="match status" value="1"/>
</dbReference>
<evidence type="ECO:0000256" key="1">
    <source>
        <dbReference type="ARBA" id="ARBA00022676"/>
    </source>
</evidence>
<reference evidence="6" key="2">
    <citation type="submission" date="2025-09" db="UniProtKB">
        <authorList>
            <consortium name="Ensembl"/>
        </authorList>
    </citation>
    <scope>IDENTIFICATION</scope>
</reference>
<feature type="compositionally biased region" description="Gly residues" evidence="3">
    <location>
        <begin position="280"/>
        <end position="292"/>
    </location>
</feature>
<evidence type="ECO:0000256" key="2">
    <source>
        <dbReference type="ARBA" id="ARBA00022679"/>
    </source>
</evidence>
<feature type="region of interest" description="Disordered" evidence="3">
    <location>
        <begin position="116"/>
        <end position="323"/>
    </location>
</feature>
<dbReference type="PANTHER" id="PTHR10515">
    <property type="entry name" value="THYMIDINE PHOSPHORYLASE"/>
    <property type="match status" value="1"/>
</dbReference>
<dbReference type="GO" id="GO:0004645">
    <property type="term" value="F:1,4-alpha-oligoglucan phosphorylase activity"/>
    <property type="evidence" value="ECO:0007669"/>
    <property type="project" value="InterPro"/>
</dbReference>
<dbReference type="Ensembl" id="ENSJHYT00000027263.1">
    <property type="protein sequence ID" value="ENSJHYP00000022606.1"/>
    <property type="gene ID" value="ENSJHYG00000017049.1"/>
</dbReference>
<name>A0A8C5NTB7_JUNHY</name>
<dbReference type="GO" id="GO:0005829">
    <property type="term" value="C:cytosol"/>
    <property type="evidence" value="ECO:0007669"/>
    <property type="project" value="TreeGrafter"/>
</dbReference>
<dbReference type="InterPro" id="IPR036320">
    <property type="entry name" value="Glycosyl_Trfase_fam3_N_dom_sf"/>
</dbReference>
<dbReference type="InterPro" id="IPR035902">
    <property type="entry name" value="Nuc_phospho_transferase"/>
</dbReference>
<feature type="domain" description="Glycosyl transferase family 3" evidence="4">
    <location>
        <begin position="83"/>
        <end position="123"/>
    </location>
</feature>
<dbReference type="Pfam" id="PF02885">
    <property type="entry name" value="Glycos_trans_3N"/>
    <property type="match status" value="1"/>
</dbReference>
<dbReference type="Proteomes" id="UP000694408">
    <property type="component" value="Unplaced"/>
</dbReference>
<proteinExistence type="predicted"/>
<dbReference type="Gene3D" id="3.40.1030.10">
    <property type="entry name" value="Nucleoside phosphorylase/phosphoribosyltransferase catalytic domain"/>
    <property type="match status" value="1"/>
</dbReference>
<feature type="compositionally biased region" description="Basic and acidic residues" evidence="3">
    <location>
        <begin position="314"/>
        <end position="323"/>
    </location>
</feature>
<evidence type="ECO:0000313" key="6">
    <source>
        <dbReference type="Ensembl" id="ENSJHYP00000022606.1"/>
    </source>
</evidence>
<dbReference type="SUPFAM" id="SSF47648">
    <property type="entry name" value="Nucleoside phosphorylase/phosphoribosyltransferase N-terminal domain"/>
    <property type="match status" value="1"/>
</dbReference>
<feature type="compositionally biased region" description="Basic residues" evidence="3">
    <location>
        <begin position="197"/>
        <end position="214"/>
    </location>
</feature>
<feature type="compositionally biased region" description="Low complexity" evidence="3">
    <location>
        <begin position="263"/>
        <end position="276"/>
    </location>
</feature>
<evidence type="ECO:0000313" key="7">
    <source>
        <dbReference type="Proteomes" id="UP000694408"/>
    </source>
</evidence>
<keyword evidence="1" id="KW-0328">Glycosyltransferase</keyword>
<evidence type="ECO:0000256" key="3">
    <source>
        <dbReference type="SAM" id="MobiDB-lite"/>
    </source>
</evidence>
<keyword evidence="2" id="KW-0808">Transferase</keyword>
<keyword evidence="7" id="KW-1185">Reference proteome</keyword>
<dbReference type="AlphaFoldDB" id="A0A8C5NTB7"/>